<reference evidence="8 10" key="1">
    <citation type="submission" date="2012-11" db="EMBL/GenBank/DDBJ databases">
        <title>Whole genome sequence of Acetobacter cibinongensis 4H-1.</title>
        <authorList>
            <person name="Azuma Y."/>
            <person name="Higashiura N."/>
            <person name="Hirakawa H."/>
            <person name="Matsushita K."/>
        </authorList>
    </citation>
    <scope>NUCLEOTIDE SEQUENCE [LARGE SCALE GENOMIC DNA]</scope>
    <source>
        <strain evidence="8 10">4H-1</strain>
    </source>
</reference>
<dbReference type="Proteomes" id="UP000032671">
    <property type="component" value="Unassembled WGS sequence"/>
</dbReference>
<protein>
    <submittedName>
        <fullName evidence="8">DNA repair protein RadC</fullName>
    </submittedName>
</protein>
<dbReference type="PROSITE" id="PS01302">
    <property type="entry name" value="UPF0758"/>
    <property type="match status" value="1"/>
</dbReference>
<keyword evidence="2" id="KW-0479">Metal-binding</keyword>
<organism evidence="8 10">
    <name type="scientific">Acetobacter cibinongensis</name>
    <dbReference type="NCBI Taxonomy" id="146475"/>
    <lineage>
        <taxon>Bacteria</taxon>
        <taxon>Pseudomonadati</taxon>
        <taxon>Pseudomonadota</taxon>
        <taxon>Alphaproteobacteria</taxon>
        <taxon>Acetobacterales</taxon>
        <taxon>Acetobacteraceae</taxon>
        <taxon>Acetobacter</taxon>
    </lineage>
</organism>
<dbReference type="STRING" id="1231339.Abci_018_223"/>
<feature type="domain" description="MPN" evidence="7">
    <location>
        <begin position="143"/>
        <end position="265"/>
    </location>
</feature>
<dbReference type="Gene3D" id="3.40.140.10">
    <property type="entry name" value="Cytidine Deaminase, domain 2"/>
    <property type="match status" value="1"/>
</dbReference>
<accession>A0A0D6N712</accession>
<evidence type="ECO:0000256" key="3">
    <source>
        <dbReference type="ARBA" id="ARBA00022801"/>
    </source>
</evidence>
<comment type="similarity">
    <text evidence="6">Belongs to the UPF0758 family.</text>
</comment>
<dbReference type="GO" id="GO:0046872">
    <property type="term" value="F:metal ion binding"/>
    <property type="evidence" value="ECO:0007669"/>
    <property type="project" value="UniProtKB-KW"/>
</dbReference>
<dbReference type="Proteomes" id="UP000321891">
    <property type="component" value="Unassembled WGS sequence"/>
</dbReference>
<dbReference type="InterPro" id="IPR037518">
    <property type="entry name" value="MPN"/>
</dbReference>
<keyword evidence="1" id="KW-0645">Protease</keyword>
<dbReference type="InterPro" id="IPR025657">
    <property type="entry name" value="RadC_JAB"/>
</dbReference>
<dbReference type="InterPro" id="IPR001405">
    <property type="entry name" value="UPF0758"/>
</dbReference>
<evidence type="ECO:0000256" key="6">
    <source>
        <dbReference type="RuleBase" id="RU003797"/>
    </source>
</evidence>
<name>A0A0D6N712_9PROT</name>
<dbReference type="PANTHER" id="PTHR30471:SF3">
    <property type="entry name" value="UPF0758 PROTEIN YEES-RELATED"/>
    <property type="match status" value="1"/>
</dbReference>
<evidence type="ECO:0000259" key="7">
    <source>
        <dbReference type="PROSITE" id="PS50249"/>
    </source>
</evidence>
<accession>A0A6N3SL07</accession>
<dbReference type="Pfam" id="PF04002">
    <property type="entry name" value="RadC"/>
    <property type="match status" value="1"/>
</dbReference>
<dbReference type="AlphaFoldDB" id="A0A0D6N712"/>
<dbReference type="SUPFAM" id="SSF102712">
    <property type="entry name" value="JAB1/MPN domain"/>
    <property type="match status" value="1"/>
</dbReference>
<evidence type="ECO:0000256" key="4">
    <source>
        <dbReference type="ARBA" id="ARBA00022833"/>
    </source>
</evidence>
<dbReference type="InterPro" id="IPR020891">
    <property type="entry name" value="UPF0758_CS"/>
</dbReference>
<dbReference type="PANTHER" id="PTHR30471">
    <property type="entry name" value="DNA REPAIR PROTEIN RADC"/>
    <property type="match status" value="1"/>
</dbReference>
<evidence type="ECO:0000256" key="5">
    <source>
        <dbReference type="ARBA" id="ARBA00023049"/>
    </source>
</evidence>
<dbReference type="RefSeq" id="WP_146806741.1">
    <property type="nucleotide sequence ID" value="NZ_BAMV01000018.1"/>
</dbReference>
<dbReference type="EMBL" id="BAMV01000018">
    <property type="protein sequence ID" value="GAN61353.1"/>
    <property type="molecule type" value="Genomic_DNA"/>
</dbReference>
<dbReference type="PROSITE" id="PS50249">
    <property type="entry name" value="MPN"/>
    <property type="match status" value="1"/>
</dbReference>
<keyword evidence="5" id="KW-0482">Metalloprotease</keyword>
<dbReference type="EMBL" id="BJVU01000001">
    <property type="protein sequence ID" value="GEL57752.1"/>
    <property type="molecule type" value="Genomic_DNA"/>
</dbReference>
<dbReference type="NCBIfam" id="TIGR00608">
    <property type="entry name" value="radc"/>
    <property type="match status" value="1"/>
</dbReference>
<keyword evidence="3" id="KW-0378">Hydrolase</keyword>
<sequence length="265" mass="28907">MVKKASPLLQASGTAGTPHALSDAANFSLDGATTPVRLPFLQDLQQGHTHCGDETVAPACPPASDDVVLLTKLILAITPREKQAEDVAVELISRFGSFAAVISAPCKAQERASGGNTLLSIYLQLVYDAARRMQLAKLKQGKILLKKEQLEAYLRTVMGHEDIEQVRILFLDSAFKLLADEVSGRGTIDHAPLYPREVVRRALELQSPYLVLVHNHPSGDPTPSQDDIDITYRISKAAQLMGITVWDHVIVGHGLLFSFRQEGLL</sequence>
<dbReference type="CDD" id="cd08071">
    <property type="entry name" value="MPN_DUF2466"/>
    <property type="match status" value="1"/>
</dbReference>
<dbReference type="GO" id="GO:0006508">
    <property type="term" value="P:proteolysis"/>
    <property type="evidence" value="ECO:0007669"/>
    <property type="project" value="UniProtKB-KW"/>
</dbReference>
<evidence type="ECO:0000256" key="1">
    <source>
        <dbReference type="ARBA" id="ARBA00022670"/>
    </source>
</evidence>
<gene>
    <name evidence="9" type="primary">radC</name>
    <name evidence="8" type="ORF">Abci_018_223</name>
    <name evidence="9" type="ORF">ACI01nite_03540</name>
</gene>
<evidence type="ECO:0000313" key="11">
    <source>
        <dbReference type="Proteomes" id="UP000321891"/>
    </source>
</evidence>
<evidence type="ECO:0000256" key="2">
    <source>
        <dbReference type="ARBA" id="ARBA00022723"/>
    </source>
</evidence>
<dbReference type="GO" id="GO:0008237">
    <property type="term" value="F:metallopeptidase activity"/>
    <property type="evidence" value="ECO:0007669"/>
    <property type="project" value="UniProtKB-KW"/>
</dbReference>
<keyword evidence="11" id="KW-1185">Reference proteome</keyword>
<proteinExistence type="inferred from homology"/>
<evidence type="ECO:0000313" key="9">
    <source>
        <dbReference type="EMBL" id="GEL57752.1"/>
    </source>
</evidence>
<evidence type="ECO:0000313" key="8">
    <source>
        <dbReference type="EMBL" id="GAN61353.1"/>
    </source>
</evidence>
<evidence type="ECO:0000313" key="10">
    <source>
        <dbReference type="Proteomes" id="UP000032671"/>
    </source>
</evidence>
<keyword evidence="4" id="KW-0862">Zinc</keyword>
<comment type="caution">
    <text evidence="8">The sequence shown here is derived from an EMBL/GenBank/DDBJ whole genome shotgun (WGS) entry which is preliminary data.</text>
</comment>
<reference evidence="9 11" key="2">
    <citation type="submission" date="2019-07" db="EMBL/GenBank/DDBJ databases">
        <title>Whole genome shotgun sequence of Acetobacter cibinongensis NBRC 16605.</title>
        <authorList>
            <person name="Hosoyama A."/>
            <person name="Uohara A."/>
            <person name="Ohji S."/>
            <person name="Ichikawa N."/>
        </authorList>
    </citation>
    <scope>NUCLEOTIDE SEQUENCE [LARGE SCALE GENOMIC DNA]</scope>
    <source>
        <strain evidence="9 11">NBRC 16605</strain>
    </source>
</reference>